<dbReference type="InterPro" id="IPR006553">
    <property type="entry name" value="Leu-rich_rpt_Cys-con_subtyp"/>
</dbReference>
<dbReference type="Gene3D" id="3.10.20.90">
    <property type="entry name" value="Phosphatidylinositol 3-kinase Catalytic Subunit, Chain A, domain 1"/>
    <property type="match status" value="1"/>
</dbReference>
<feature type="compositionally biased region" description="Pro residues" evidence="4">
    <location>
        <begin position="270"/>
        <end position="280"/>
    </location>
</feature>
<name>A0AAD9BJC1_DISEL</name>
<dbReference type="Gene3D" id="1.10.8.10">
    <property type="entry name" value="DNA helicase RuvA subunit, C-terminal domain"/>
    <property type="match status" value="1"/>
</dbReference>
<dbReference type="SUPFAM" id="SSF54236">
    <property type="entry name" value="Ubiquitin-like"/>
    <property type="match status" value="1"/>
</dbReference>
<proteinExistence type="predicted"/>
<reference evidence="7" key="1">
    <citation type="submission" date="2023-04" db="EMBL/GenBank/DDBJ databases">
        <title>Chromosome-level genome of Chaenocephalus aceratus.</title>
        <authorList>
            <person name="Park H."/>
        </authorList>
    </citation>
    <scope>NUCLEOTIDE SEQUENCE</scope>
    <source>
        <strain evidence="7">DE</strain>
        <tissue evidence="7">Muscle</tissue>
    </source>
</reference>
<feature type="compositionally biased region" description="Basic and acidic residues" evidence="4">
    <location>
        <begin position="437"/>
        <end position="446"/>
    </location>
</feature>
<sequence length="891" mass="96987">MSSAAPPTIGELFLILGEMGFSEEQIQAAVQAGHFSVSDAADWLLQGQYPRHKLVKHSAQPAETAFSAFNLPKEAASTSETPTSPSDSRASPSLVLKQSQSGALSPEPLPVESRIKQDKSDFEEQQRHRVAQEARTERRQKKQERELVLKRIAEDRRSLQEKKQTSPATETSPPSVPAQKLGGTVQTNVDNNCLLMIRLPSGESMRERFPADAPLRSVMEHIAGRHPSLSNFSLLQGFPRKRFGEAELACSLHSLGLTPNAALCIQTTPPETPQDPPSPAEPLSSLPSPCDASPQPHIPVLEGVGGRDLGLPPPIPNQVWEEAMNYAGIPGGGPLSGQSHSWGRGHKLAADVEENAGIEVDEEQGEEEEALDMLNGMPRLPFFPNNRIRGEFEPRHLWPEQGNRLREAPHEDPPEAEDAGGREAPGAAGLAAVERLQRAAQQEDPRASQGQPSPPKKPYRAPSVPSLCALATRATVHLMTAPSMQYSSSLACLTPELAELLLNHMSRERLLRPRTLELFFGCPLQKFVLNCYPYSTNELLRQLRAFTALKHLSLVNSPLITDSGLSILSSLVKLQNLNLASSYHRLKSLYFLSLDQTKVTDAGMLNQTAVTEATLGALPSCVPHLRLLSIKHTKVRDVSALAEMSSLQTLNLDGTDVTESSLEHLSTHPALSALSLAGIPVADGNHTLQIISGLKLTQLTLPGRHCVTDSGLSFLSRLSVLIELDLTDYTQVTDQGVSQLSTMIRLKKLSLSNTQVTDAGLPSLRGLLELQELCLDRTAVTSRGVAQLITFLPHLQVLGLASTQVGDTVVRRGLIRCNQLVKLNLSRTRITDHGLKFLKHMHLAQVNLDGTGVSPMGIASLLSFTNISSIRASNTRIIPHDEVSDEEWEAQ</sequence>
<evidence type="ECO:0000313" key="7">
    <source>
        <dbReference type="EMBL" id="KAK1885102.1"/>
    </source>
</evidence>
<dbReference type="PANTHER" id="PTHR46340">
    <property type="entry name" value="UBX DOMAIN-CONTAINING PROTEIN 1"/>
    <property type="match status" value="1"/>
</dbReference>
<evidence type="ECO:0000259" key="5">
    <source>
        <dbReference type="PROSITE" id="PS50030"/>
    </source>
</evidence>
<feature type="domain" description="UBX" evidence="6">
    <location>
        <begin position="188"/>
        <end position="265"/>
    </location>
</feature>
<dbReference type="PROSITE" id="PS50033">
    <property type="entry name" value="UBX"/>
    <property type="match status" value="1"/>
</dbReference>
<dbReference type="InterPro" id="IPR009060">
    <property type="entry name" value="UBA-like_sf"/>
</dbReference>
<feature type="compositionally biased region" description="Low complexity" evidence="4">
    <location>
        <begin position="74"/>
        <end position="86"/>
    </location>
</feature>
<keyword evidence="3" id="KW-0175">Coiled coil</keyword>
<dbReference type="GO" id="GO:0005737">
    <property type="term" value="C:cytoplasm"/>
    <property type="evidence" value="ECO:0007669"/>
    <property type="project" value="UniProtKB-SubCell"/>
</dbReference>
<evidence type="ECO:0000256" key="3">
    <source>
        <dbReference type="ARBA" id="ARBA00023054"/>
    </source>
</evidence>
<evidence type="ECO:0000313" key="8">
    <source>
        <dbReference type="Proteomes" id="UP001228049"/>
    </source>
</evidence>
<evidence type="ECO:0000256" key="2">
    <source>
        <dbReference type="ARBA" id="ARBA00022490"/>
    </source>
</evidence>
<dbReference type="PANTHER" id="PTHR46340:SF1">
    <property type="entry name" value="UBX DOMAIN-CONTAINING PROTEIN 1"/>
    <property type="match status" value="1"/>
</dbReference>
<keyword evidence="8" id="KW-1185">Reference proteome</keyword>
<dbReference type="InterPro" id="IPR029071">
    <property type="entry name" value="Ubiquitin-like_domsf"/>
</dbReference>
<dbReference type="SMART" id="SM00166">
    <property type="entry name" value="UBX"/>
    <property type="match status" value="1"/>
</dbReference>
<dbReference type="GO" id="GO:0032435">
    <property type="term" value="P:negative regulation of proteasomal ubiquitin-dependent protein catabolic process"/>
    <property type="evidence" value="ECO:0007669"/>
    <property type="project" value="TreeGrafter"/>
</dbReference>
<dbReference type="InterPro" id="IPR015940">
    <property type="entry name" value="UBA"/>
</dbReference>
<dbReference type="AlphaFoldDB" id="A0AAD9BJC1"/>
<dbReference type="Pfam" id="PF00789">
    <property type="entry name" value="UBX"/>
    <property type="match status" value="1"/>
</dbReference>
<evidence type="ECO:0000256" key="1">
    <source>
        <dbReference type="ARBA" id="ARBA00004496"/>
    </source>
</evidence>
<dbReference type="InterPro" id="IPR001012">
    <property type="entry name" value="UBX_dom"/>
</dbReference>
<dbReference type="GO" id="GO:0005634">
    <property type="term" value="C:nucleus"/>
    <property type="evidence" value="ECO:0007669"/>
    <property type="project" value="TreeGrafter"/>
</dbReference>
<dbReference type="Gene3D" id="3.80.10.10">
    <property type="entry name" value="Ribonuclease Inhibitor"/>
    <property type="match status" value="2"/>
</dbReference>
<gene>
    <name evidence="7" type="ORF">KUDE01_031298</name>
</gene>
<feature type="compositionally biased region" description="Polar residues" evidence="4">
    <location>
        <begin position="87"/>
        <end position="103"/>
    </location>
</feature>
<comment type="caution">
    <text evidence="7">The sequence shown here is derived from an EMBL/GenBank/DDBJ whole genome shotgun (WGS) entry which is preliminary data.</text>
</comment>
<comment type="subcellular location">
    <subcellularLocation>
        <location evidence="1">Cytoplasm</location>
    </subcellularLocation>
</comment>
<organism evidence="7 8">
    <name type="scientific">Dissostichus eleginoides</name>
    <name type="common">Patagonian toothfish</name>
    <name type="synonym">Dissostichus amissus</name>
    <dbReference type="NCBI Taxonomy" id="100907"/>
    <lineage>
        <taxon>Eukaryota</taxon>
        <taxon>Metazoa</taxon>
        <taxon>Chordata</taxon>
        <taxon>Craniata</taxon>
        <taxon>Vertebrata</taxon>
        <taxon>Euteleostomi</taxon>
        <taxon>Actinopterygii</taxon>
        <taxon>Neopterygii</taxon>
        <taxon>Teleostei</taxon>
        <taxon>Neoteleostei</taxon>
        <taxon>Acanthomorphata</taxon>
        <taxon>Eupercaria</taxon>
        <taxon>Perciformes</taxon>
        <taxon>Notothenioidei</taxon>
        <taxon>Nototheniidae</taxon>
        <taxon>Dissostichus</taxon>
    </lineage>
</organism>
<feature type="region of interest" description="Disordered" evidence="4">
    <location>
        <begin position="266"/>
        <end position="303"/>
    </location>
</feature>
<dbReference type="CDD" id="cd01767">
    <property type="entry name" value="UBX"/>
    <property type="match status" value="1"/>
</dbReference>
<dbReference type="GO" id="GO:0036435">
    <property type="term" value="F:K48-linked polyubiquitin modification-dependent protein binding"/>
    <property type="evidence" value="ECO:0007669"/>
    <property type="project" value="TreeGrafter"/>
</dbReference>
<dbReference type="Proteomes" id="UP001228049">
    <property type="component" value="Unassembled WGS sequence"/>
</dbReference>
<feature type="region of interest" description="Disordered" evidence="4">
    <location>
        <begin position="74"/>
        <end position="184"/>
    </location>
</feature>
<feature type="region of interest" description="Disordered" evidence="4">
    <location>
        <begin position="437"/>
        <end position="462"/>
    </location>
</feature>
<feature type="region of interest" description="Disordered" evidence="4">
    <location>
        <begin position="405"/>
        <end position="424"/>
    </location>
</feature>
<evidence type="ECO:0000259" key="6">
    <source>
        <dbReference type="PROSITE" id="PS50033"/>
    </source>
</evidence>
<keyword evidence="2" id="KW-0963">Cytoplasm</keyword>
<dbReference type="GO" id="GO:1903094">
    <property type="term" value="P:negative regulation of protein K48-linked deubiquitination"/>
    <property type="evidence" value="ECO:0007669"/>
    <property type="project" value="TreeGrafter"/>
</dbReference>
<dbReference type="GO" id="GO:0031397">
    <property type="term" value="P:negative regulation of protein ubiquitination"/>
    <property type="evidence" value="ECO:0007669"/>
    <property type="project" value="TreeGrafter"/>
</dbReference>
<feature type="compositionally biased region" description="Basic and acidic residues" evidence="4">
    <location>
        <begin position="113"/>
        <end position="164"/>
    </location>
</feature>
<dbReference type="SUPFAM" id="SSF46934">
    <property type="entry name" value="UBA-like"/>
    <property type="match status" value="1"/>
</dbReference>
<dbReference type="InterPro" id="IPR032675">
    <property type="entry name" value="LRR_dom_sf"/>
</dbReference>
<protein>
    <submittedName>
        <fullName evidence="7">UBX domain containing protein 1-B</fullName>
    </submittedName>
</protein>
<dbReference type="SMART" id="SM00367">
    <property type="entry name" value="LRR_CC"/>
    <property type="match status" value="5"/>
</dbReference>
<evidence type="ECO:0000256" key="4">
    <source>
        <dbReference type="SAM" id="MobiDB-lite"/>
    </source>
</evidence>
<dbReference type="EMBL" id="JASDAP010000021">
    <property type="protein sequence ID" value="KAK1885102.1"/>
    <property type="molecule type" value="Genomic_DNA"/>
</dbReference>
<feature type="domain" description="UBA" evidence="5">
    <location>
        <begin position="16"/>
        <end position="47"/>
    </location>
</feature>
<dbReference type="PROSITE" id="PS50030">
    <property type="entry name" value="UBA"/>
    <property type="match status" value="1"/>
</dbReference>
<accession>A0AAD9BJC1</accession>
<dbReference type="SUPFAM" id="SSF52047">
    <property type="entry name" value="RNI-like"/>
    <property type="match status" value="2"/>
</dbReference>